<dbReference type="GO" id="GO:0043164">
    <property type="term" value="P:Gram-negative-bacterium-type cell wall biogenesis"/>
    <property type="evidence" value="ECO:0007669"/>
    <property type="project" value="TreeGrafter"/>
</dbReference>
<dbReference type="EMBL" id="JACHWJ010000006">
    <property type="protein sequence ID" value="MBB2959323.1"/>
    <property type="molecule type" value="Genomic_DNA"/>
</dbReference>
<organism evidence="3 4">
    <name type="scientific">Pseudoclavibacter helvolus</name>
    <dbReference type="NCBI Taxonomy" id="255205"/>
    <lineage>
        <taxon>Bacteria</taxon>
        <taxon>Bacillati</taxon>
        <taxon>Actinomycetota</taxon>
        <taxon>Actinomycetes</taxon>
        <taxon>Micrococcales</taxon>
        <taxon>Microbacteriaceae</taxon>
        <taxon>Pseudoclavibacter</taxon>
    </lineage>
</organism>
<comment type="caution">
    <text evidence="3">The sequence shown here is derived from an EMBL/GenBank/DDBJ whole genome shotgun (WGS) entry which is preliminary data.</text>
</comment>
<dbReference type="GO" id="GO:0000270">
    <property type="term" value="P:peptidoglycan metabolic process"/>
    <property type="evidence" value="ECO:0007669"/>
    <property type="project" value="TreeGrafter"/>
</dbReference>
<protein>
    <submittedName>
        <fullName evidence="3">Uncharacterized SAM-binding protein YcdF (DUF218 family)</fullName>
    </submittedName>
</protein>
<dbReference type="Proteomes" id="UP000545286">
    <property type="component" value="Unassembled WGS sequence"/>
</dbReference>
<keyword evidence="4" id="KW-1185">Reference proteome</keyword>
<feature type="transmembrane region" description="Helical" evidence="1">
    <location>
        <begin position="352"/>
        <end position="376"/>
    </location>
</feature>
<gene>
    <name evidence="3" type="ORF">FHX72_003488</name>
</gene>
<dbReference type="RefSeq" id="WP_183626631.1">
    <property type="nucleotide sequence ID" value="NZ_JACHWJ010000006.1"/>
</dbReference>
<feature type="transmembrane region" description="Helical" evidence="1">
    <location>
        <begin position="88"/>
        <end position="109"/>
    </location>
</feature>
<dbReference type="InterPro" id="IPR003848">
    <property type="entry name" value="DUF218"/>
</dbReference>
<keyword evidence="1" id="KW-1133">Transmembrane helix</keyword>
<evidence type="ECO:0000313" key="4">
    <source>
        <dbReference type="Proteomes" id="UP000545286"/>
    </source>
</evidence>
<dbReference type="Pfam" id="PF02698">
    <property type="entry name" value="DUF218"/>
    <property type="match status" value="1"/>
</dbReference>
<dbReference type="InterPro" id="IPR014729">
    <property type="entry name" value="Rossmann-like_a/b/a_fold"/>
</dbReference>
<dbReference type="CDD" id="cd06259">
    <property type="entry name" value="YdcF-like"/>
    <property type="match status" value="1"/>
</dbReference>
<dbReference type="PANTHER" id="PTHR30336">
    <property type="entry name" value="INNER MEMBRANE PROTEIN, PROBABLE PERMEASE"/>
    <property type="match status" value="1"/>
</dbReference>
<keyword evidence="1" id="KW-0472">Membrane</keyword>
<name>A0A7W4URY6_9MICO</name>
<accession>A0A7W4URY6</accession>
<sequence length="382" mass="40748">MRHTGAVRQPLADAPPRECDIITQDFTWVSTLVALIFGAGLSWVAVHRTRTEPRRLSNGVWIVAAFVVAVGAISSFDGRVAGLVGALTWLPLLLSPLLLLVLIVMLYVNGARMLRREGRSLGNLLSLVVGLLLTALAALPFVAMLVQSDAFLAVALFLALGAAYLGAAFVVFLGYSWLYARLVRGTVGTWVIVLGSGLSGGRRVPPLLASRIRAGLAAAQRAGASVVVMSGGQGSDEALAEGRAMREWALDPANALDGGESARLSVAAAEPRILSEEESVNTEENLRFTQAILEREGITGPGIIATSNYHAMRAAMLARELGIDAQAVQAPVARYYWPSAILREFAAILRRYWLLNLVAGLLFAFPLPALGLWVSLSWVSLG</sequence>
<evidence type="ECO:0000313" key="3">
    <source>
        <dbReference type="EMBL" id="MBB2959323.1"/>
    </source>
</evidence>
<reference evidence="3 4" key="1">
    <citation type="submission" date="2020-08" db="EMBL/GenBank/DDBJ databases">
        <title>Sequencing the genomes of 1000 actinobacteria strains.</title>
        <authorList>
            <person name="Klenk H.-P."/>
        </authorList>
    </citation>
    <scope>NUCLEOTIDE SEQUENCE [LARGE SCALE GENOMIC DNA]</scope>
    <source>
        <strain evidence="3 4">DSM 20419</strain>
    </source>
</reference>
<dbReference type="Gene3D" id="3.40.50.620">
    <property type="entry name" value="HUPs"/>
    <property type="match status" value="1"/>
</dbReference>
<proteinExistence type="predicted"/>
<dbReference type="PANTHER" id="PTHR30336:SF4">
    <property type="entry name" value="ENVELOPE BIOGENESIS FACTOR ELYC"/>
    <property type="match status" value="1"/>
</dbReference>
<evidence type="ECO:0000256" key="1">
    <source>
        <dbReference type="SAM" id="Phobius"/>
    </source>
</evidence>
<feature type="transmembrane region" description="Helical" evidence="1">
    <location>
        <begin position="26"/>
        <end position="46"/>
    </location>
</feature>
<dbReference type="AlphaFoldDB" id="A0A7W4URY6"/>
<feature type="transmembrane region" description="Helical" evidence="1">
    <location>
        <begin position="121"/>
        <end position="144"/>
    </location>
</feature>
<feature type="domain" description="DUF218" evidence="2">
    <location>
        <begin position="190"/>
        <end position="345"/>
    </location>
</feature>
<dbReference type="GO" id="GO:0005886">
    <property type="term" value="C:plasma membrane"/>
    <property type="evidence" value="ECO:0007669"/>
    <property type="project" value="TreeGrafter"/>
</dbReference>
<keyword evidence="1" id="KW-0812">Transmembrane</keyword>
<evidence type="ECO:0000259" key="2">
    <source>
        <dbReference type="Pfam" id="PF02698"/>
    </source>
</evidence>
<feature type="transmembrane region" description="Helical" evidence="1">
    <location>
        <begin position="150"/>
        <end position="175"/>
    </location>
</feature>
<feature type="transmembrane region" description="Helical" evidence="1">
    <location>
        <begin position="58"/>
        <end position="76"/>
    </location>
</feature>
<dbReference type="InterPro" id="IPR051599">
    <property type="entry name" value="Cell_Envelope_Assoc"/>
</dbReference>